<feature type="compositionally biased region" description="Polar residues" evidence="1">
    <location>
        <begin position="34"/>
        <end position="44"/>
    </location>
</feature>
<accession>A0A1H1HQF2</accession>
<protein>
    <submittedName>
        <fullName evidence="2">Uncharacterized protein</fullName>
    </submittedName>
</protein>
<dbReference type="RefSeq" id="WP_090383303.1">
    <property type="nucleotide sequence ID" value="NZ_FNLC01000003.1"/>
</dbReference>
<dbReference type="STRING" id="1095778.SAMN04489842_2936"/>
<reference evidence="3" key="1">
    <citation type="submission" date="2016-10" db="EMBL/GenBank/DDBJ databases">
        <authorList>
            <person name="Varghese N."/>
            <person name="Submissions S."/>
        </authorList>
    </citation>
    <scope>NUCLEOTIDE SEQUENCE [LARGE SCALE GENOMIC DNA]</scope>
    <source>
        <strain evidence="3">DSM 24767</strain>
    </source>
</reference>
<evidence type="ECO:0000313" key="2">
    <source>
        <dbReference type="EMBL" id="SDR27348.1"/>
    </source>
</evidence>
<feature type="region of interest" description="Disordered" evidence="1">
    <location>
        <begin position="122"/>
        <end position="142"/>
    </location>
</feature>
<feature type="region of interest" description="Disordered" evidence="1">
    <location>
        <begin position="16"/>
        <end position="44"/>
    </location>
</feature>
<organism evidence="2 3">
    <name type="scientific">Natronobacterium texcoconense</name>
    <dbReference type="NCBI Taxonomy" id="1095778"/>
    <lineage>
        <taxon>Archaea</taxon>
        <taxon>Methanobacteriati</taxon>
        <taxon>Methanobacteriota</taxon>
        <taxon>Stenosarchaea group</taxon>
        <taxon>Halobacteria</taxon>
        <taxon>Halobacteriales</taxon>
        <taxon>Natrialbaceae</taxon>
        <taxon>Natronobacterium</taxon>
    </lineage>
</organism>
<evidence type="ECO:0000313" key="3">
    <source>
        <dbReference type="Proteomes" id="UP000198848"/>
    </source>
</evidence>
<keyword evidence="3" id="KW-1185">Reference proteome</keyword>
<dbReference type="EMBL" id="FNLC01000003">
    <property type="protein sequence ID" value="SDR27348.1"/>
    <property type="molecule type" value="Genomic_DNA"/>
</dbReference>
<sequence>MRRRTLIATGAVALATPLAGCEEPPDEDVPDPDTSTSELLTNSEDWPLDEEITQDEASIGANDGIMGRWDGPDGEHRYTMVIMRFDDEEVAGRIADDEYGNWDLSLQHGVFTFAVNGENEEHARDLLSDSPALDEDIVDEKS</sequence>
<name>A0A1H1HQF2_NATTX</name>
<dbReference type="Proteomes" id="UP000198848">
    <property type="component" value="Unassembled WGS sequence"/>
</dbReference>
<proteinExistence type="predicted"/>
<dbReference type="AlphaFoldDB" id="A0A1H1HQF2"/>
<dbReference type="OrthoDB" id="375442at2157"/>
<gene>
    <name evidence="2" type="ORF">SAMN04489842_2936</name>
</gene>
<evidence type="ECO:0000256" key="1">
    <source>
        <dbReference type="SAM" id="MobiDB-lite"/>
    </source>
</evidence>
<feature type="compositionally biased region" description="Acidic residues" evidence="1">
    <location>
        <begin position="132"/>
        <end position="142"/>
    </location>
</feature>